<evidence type="ECO:0000256" key="2">
    <source>
        <dbReference type="ARBA" id="ARBA00022679"/>
    </source>
</evidence>
<dbReference type="SUPFAM" id="SSF51161">
    <property type="entry name" value="Trimeric LpxA-like enzymes"/>
    <property type="match status" value="1"/>
</dbReference>
<sequence length="312" mass="34173">MDRRIEQATDALIESYTGGGIKIHHLDRQPLPSHEAIIRMIDVMHELVFPGYAGAQGLAGGSLRRHVEARIMWLYEALTEQISRAINHGQKIGAHCEVTEREAADCAAEFLAQLPRVREVLATDVQAAYDGDPAATCLDEIIFSYPGVYAVMVYRLAHELYKLRVPLIPRIMTEHAHHRTGIDIHPGTRIGSRFFIDHGTGVVIGGTAIIGNNVKLYQGVTLGAFSFDKDANGQLIRNTKRHPTIEDDVVIYAGATILGGDTVIGRGSVIGGNVWLTHSVPPGTRVLQEAPKLRIITPEGTKEEEIESVAKK</sequence>
<keyword evidence="2 4" id="KW-0808">Transferase</keyword>
<dbReference type="AlphaFoldDB" id="A0A0B6X425"/>
<protein>
    <submittedName>
        <fullName evidence="4">Serine O-acetyltransferase</fullName>
        <ecNumber evidence="4">2.3.1.30</ecNumber>
    </submittedName>
</protein>
<dbReference type="Gene3D" id="1.10.3130.10">
    <property type="entry name" value="serine acetyltransferase, domain 1"/>
    <property type="match status" value="1"/>
</dbReference>
<evidence type="ECO:0000256" key="1">
    <source>
        <dbReference type="ARBA" id="ARBA00022605"/>
    </source>
</evidence>
<evidence type="ECO:0000313" key="4">
    <source>
        <dbReference type="EMBL" id="CDM67010.1"/>
    </source>
</evidence>
<name>A0A0B6X425_9BACT</name>
<dbReference type="InterPro" id="IPR045304">
    <property type="entry name" value="LbH_SAT"/>
</dbReference>
<evidence type="ECO:0000256" key="3">
    <source>
        <dbReference type="ARBA" id="ARBA00023315"/>
    </source>
</evidence>
<dbReference type="CDD" id="cd03354">
    <property type="entry name" value="LbH_SAT"/>
    <property type="match status" value="1"/>
</dbReference>
<dbReference type="EC" id="2.3.1.30" evidence="4"/>
<dbReference type="InterPro" id="IPR053376">
    <property type="entry name" value="Serine_acetyltransferase"/>
</dbReference>
<keyword evidence="5" id="KW-1185">Reference proteome</keyword>
<dbReference type="NCBIfam" id="NF041874">
    <property type="entry name" value="EPS_EpsC"/>
    <property type="match status" value="1"/>
</dbReference>
<dbReference type="Gene3D" id="2.160.10.10">
    <property type="entry name" value="Hexapeptide repeat proteins"/>
    <property type="match status" value="1"/>
</dbReference>
<accession>A0A0B6X425</accession>
<dbReference type="GO" id="GO:0008652">
    <property type="term" value="P:amino acid biosynthetic process"/>
    <property type="evidence" value="ECO:0007669"/>
    <property type="project" value="UniProtKB-KW"/>
</dbReference>
<keyword evidence="3 4" id="KW-0012">Acyltransferase</keyword>
<dbReference type="GO" id="GO:0009001">
    <property type="term" value="F:serine O-acetyltransferase activity"/>
    <property type="evidence" value="ECO:0007669"/>
    <property type="project" value="UniProtKB-EC"/>
</dbReference>
<dbReference type="PANTHER" id="PTHR42811">
    <property type="entry name" value="SERINE ACETYLTRANSFERASE"/>
    <property type="match status" value="1"/>
</dbReference>
<gene>
    <name evidence="4" type="ORF">PYK22_03059</name>
</gene>
<dbReference type="Proteomes" id="UP000031518">
    <property type="component" value="Unassembled WGS sequence"/>
</dbReference>
<dbReference type="EMBL" id="CBXV010000008">
    <property type="protein sequence ID" value="CDM67010.1"/>
    <property type="molecule type" value="Genomic_DNA"/>
</dbReference>
<dbReference type="OrthoDB" id="9801456at2"/>
<reference evidence="4 5" key="1">
    <citation type="submission" date="2013-12" db="EMBL/GenBank/DDBJ databases">
        <authorList>
            <person name="Stott M."/>
        </authorList>
    </citation>
    <scope>NUCLEOTIDE SEQUENCE [LARGE SCALE GENOMIC DNA]</scope>
    <source>
        <strain evidence="4 5">K22</strain>
    </source>
</reference>
<dbReference type="STRING" id="454194.PYK22_03059"/>
<proteinExistence type="predicted"/>
<organism evidence="4 5">
    <name type="scientific">Pyrinomonas methylaliphatogenes</name>
    <dbReference type="NCBI Taxonomy" id="454194"/>
    <lineage>
        <taxon>Bacteria</taxon>
        <taxon>Pseudomonadati</taxon>
        <taxon>Acidobacteriota</taxon>
        <taxon>Blastocatellia</taxon>
        <taxon>Blastocatellales</taxon>
        <taxon>Pyrinomonadaceae</taxon>
        <taxon>Pyrinomonas</taxon>
    </lineage>
</organism>
<dbReference type="InterPro" id="IPR011004">
    <property type="entry name" value="Trimer_LpxA-like_sf"/>
</dbReference>
<reference evidence="4 5" key="2">
    <citation type="submission" date="2015-01" db="EMBL/GenBank/DDBJ databases">
        <title>Complete genome sequence of Pyrinomonas methylaliphatogenes type strain K22T.</title>
        <authorList>
            <person name="Lee K.C.Y."/>
            <person name="Power J.F."/>
            <person name="Dunfield P.F."/>
            <person name="Morgan X.C."/>
            <person name="Huttenhower C."/>
            <person name="Stott M.B."/>
        </authorList>
    </citation>
    <scope>NUCLEOTIDE SEQUENCE [LARGE SCALE GENOMIC DNA]</scope>
    <source>
        <strain evidence="4 5">K22</strain>
    </source>
</reference>
<dbReference type="InterPro" id="IPR042122">
    <property type="entry name" value="Ser_AcTrfase_N_sf"/>
</dbReference>
<keyword evidence="1" id="KW-0028">Amino-acid biosynthesis</keyword>
<evidence type="ECO:0000313" key="5">
    <source>
        <dbReference type="Proteomes" id="UP000031518"/>
    </source>
</evidence>
<dbReference type="RefSeq" id="WP_041978559.1">
    <property type="nucleotide sequence ID" value="NZ_CBXV010000008.1"/>
</dbReference>